<organism evidence="2">
    <name type="scientific">Ackermannviridae sp</name>
    <dbReference type="NCBI Taxonomy" id="2831612"/>
    <lineage>
        <taxon>Viruses</taxon>
        <taxon>Duplodnaviria</taxon>
        <taxon>Heunggongvirae</taxon>
        <taxon>Uroviricota</taxon>
        <taxon>Caudoviricetes</taxon>
        <taxon>Pantevenvirales</taxon>
        <taxon>Ackermannviridae</taxon>
    </lineage>
</organism>
<sequence length="340" mass="36398">MRKITETDLAGKGNLGRPDIPGVSTAEMQRILDELSREVIVPAFNELSGQVETAVNDRYTKEEADRKLNEKVFEIGAGDMAKSVYDPGNNGVSVTVQPWSCTKADTVYTMTGVGSVGRCKIPADWVSGDTFSVNGNVVPAYCGADTVDGDTIVAGRWVLFTYDGNRLDFNGGGGLSASKLAQATATPGDVLAGKSFYATGKTLKDGSMPNRGNWGASIAPGGEVTIPNGYHDGSGRVTAKTATLRRKVLGDFNTNRYEGPFSATFSVTDLPGYRNFTTDNFAFSYASVTANSQDQNTGFSYSLSYNPNTGIVTVTNNYSYTGTPYFQTYGKVTCVCYYVE</sequence>
<feature type="region of interest" description="Disordered" evidence="1">
    <location>
        <begin position="1"/>
        <end position="20"/>
    </location>
</feature>
<name>A0A8S5VQ05_9CAUD</name>
<reference evidence="2" key="1">
    <citation type="journal article" date="2021" name="Proc. Natl. Acad. Sci. U.S.A.">
        <title>A Catalog of Tens of Thousands of Viruses from Human Metagenomes Reveals Hidden Associations with Chronic Diseases.</title>
        <authorList>
            <person name="Tisza M.J."/>
            <person name="Buck C.B."/>
        </authorList>
    </citation>
    <scope>NUCLEOTIDE SEQUENCE</scope>
    <source>
        <strain evidence="2">CtS9I1</strain>
    </source>
</reference>
<evidence type="ECO:0000256" key="1">
    <source>
        <dbReference type="SAM" id="MobiDB-lite"/>
    </source>
</evidence>
<dbReference type="EMBL" id="BK035350">
    <property type="protein sequence ID" value="DAG95096.1"/>
    <property type="molecule type" value="Genomic_DNA"/>
</dbReference>
<proteinExistence type="predicted"/>
<evidence type="ECO:0000313" key="2">
    <source>
        <dbReference type="EMBL" id="DAG95096.1"/>
    </source>
</evidence>
<accession>A0A8S5VQ05</accession>
<protein>
    <submittedName>
        <fullName evidence="2">Uncharacterized protein</fullName>
    </submittedName>
</protein>